<comment type="caution">
    <text evidence="5">The sequence shown here is derived from an EMBL/GenBank/DDBJ whole genome shotgun (WGS) entry which is preliminary data.</text>
</comment>
<dbReference type="PANTHER" id="PTHR37534">
    <property type="entry name" value="TRANSCRIPTIONAL ACTIVATOR PROTEIN UGA3"/>
    <property type="match status" value="1"/>
</dbReference>
<dbReference type="EMBL" id="JAELUQ010000010">
    <property type="protein sequence ID" value="KAG7407278.1"/>
    <property type="molecule type" value="Genomic_DNA"/>
</dbReference>
<evidence type="ECO:0000256" key="3">
    <source>
        <dbReference type="SAM" id="MobiDB-lite"/>
    </source>
</evidence>
<keyword evidence="2" id="KW-0539">Nucleus</keyword>
<evidence type="ECO:0000256" key="2">
    <source>
        <dbReference type="ARBA" id="ARBA00023242"/>
    </source>
</evidence>
<evidence type="ECO:0000313" key="5">
    <source>
        <dbReference type="EMBL" id="KAG7407278.1"/>
    </source>
</evidence>
<accession>A0A8J5NPM4</accession>
<dbReference type="GO" id="GO:0008270">
    <property type="term" value="F:zinc ion binding"/>
    <property type="evidence" value="ECO:0007669"/>
    <property type="project" value="InterPro"/>
</dbReference>
<comment type="subcellular location">
    <subcellularLocation>
        <location evidence="1">Nucleus</location>
    </subcellularLocation>
</comment>
<dbReference type="InterPro" id="IPR001138">
    <property type="entry name" value="Zn2Cys6_DnaBD"/>
</dbReference>
<dbReference type="Proteomes" id="UP000694050">
    <property type="component" value="Unassembled WGS sequence"/>
</dbReference>
<dbReference type="Pfam" id="PF00172">
    <property type="entry name" value="Zn_clus"/>
    <property type="match status" value="1"/>
</dbReference>
<feature type="region of interest" description="Disordered" evidence="3">
    <location>
        <begin position="107"/>
        <end position="147"/>
    </location>
</feature>
<dbReference type="AlphaFoldDB" id="A0A8J5NPM4"/>
<evidence type="ECO:0000313" key="6">
    <source>
        <dbReference type="Proteomes" id="UP000694050"/>
    </source>
</evidence>
<dbReference type="PROSITE" id="PS50048">
    <property type="entry name" value="ZN2_CY6_FUNGAL_2"/>
    <property type="match status" value="1"/>
</dbReference>
<sequence length="653" mass="72975">MRGSERLGAEGGSSPLRQNFRDVDFIITLCRTKKVKTRTGCSICKRRKVKCDEQLPGCKRCEKIGVECPGYHKPVKWSVKYERYMVNSPPTADNSFSWFDSGARNLSNLIQPKSDPGSVETQNDNDSEAPGPFTQGSGSSSSDAREQLEDILERQSPSPLNPEQLQALCDDVQADEEFSLAPDALHDDSLCLTSYTPTLQTSLILDHYFTTVCHFNSSFDSANNPFRSEVARMMADSPLLFGCVLSMSAAHLYQGDKNSSYIPLEFQTEAMSHLSQTLSKLPVSKECEVDDNRPTALASREKILNVSDDLLLSIIFLGMTAAWHDVSATGLPHLHGSRQLFRSWITLNKLTDIDKRRNMTRTQIFVVSSMVYWEAMSSALFDQQYEGLSHLTIFCDPHPPALIQPCPWTGVATPIFVFLAKTLTLVRNNQALKSLRVFETGEIHRRALYAELLAKATSLEHEIVGYRPPFAGLIDDIGDPCTTPDHLLAISRCYRLAALLELYSAFPETTRREERLDGAVDLHHGDDKAHLVMGLSFSILELLEKIPDDSGTISIQLLSLLIAGSVLGPVSPRGEDEGPKRLEILRLRVFVRQRIHKMYAAVRLGPIGNVMLILEEVWSRMDMLPAARNGNPVISSFHWIDIMSEKRLETIFG</sequence>
<proteinExistence type="predicted"/>
<organism evidence="5 6">
    <name type="scientific">Fusarium oxysporum f. sp. rapae</name>
    <dbReference type="NCBI Taxonomy" id="485398"/>
    <lineage>
        <taxon>Eukaryota</taxon>
        <taxon>Fungi</taxon>
        <taxon>Dikarya</taxon>
        <taxon>Ascomycota</taxon>
        <taxon>Pezizomycotina</taxon>
        <taxon>Sordariomycetes</taxon>
        <taxon>Hypocreomycetidae</taxon>
        <taxon>Hypocreales</taxon>
        <taxon>Nectriaceae</taxon>
        <taxon>Fusarium</taxon>
        <taxon>Fusarium oxysporum species complex</taxon>
    </lineage>
</organism>
<dbReference type="CDD" id="cd00067">
    <property type="entry name" value="GAL4"/>
    <property type="match status" value="1"/>
</dbReference>
<protein>
    <submittedName>
        <fullName evidence="5">Beauvericin cluster-specific repressor BEA4</fullName>
    </submittedName>
</protein>
<feature type="domain" description="Zn(2)-C6 fungal-type" evidence="4">
    <location>
        <begin position="40"/>
        <end position="68"/>
    </location>
</feature>
<dbReference type="GO" id="GO:0045944">
    <property type="term" value="P:positive regulation of transcription by RNA polymerase II"/>
    <property type="evidence" value="ECO:0007669"/>
    <property type="project" value="TreeGrafter"/>
</dbReference>
<dbReference type="GO" id="GO:0005634">
    <property type="term" value="C:nucleus"/>
    <property type="evidence" value="ECO:0007669"/>
    <property type="project" value="UniProtKB-SubCell"/>
</dbReference>
<dbReference type="PANTHER" id="PTHR37534:SF15">
    <property type="entry name" value="ZN(II)2CYS6 TRANSCRIPTION FACTOR (EUROFUNG)"/>
    <property type="match status" value="1"/>
</dbReference>
<dbReference type="InterPro" id="IPR021858">
    <property type="entry name" value="Fun_TF"/>
</dbReference>
<dbReference type="SMART" id="SM00066">
    <property type="entry name" value="GAL4"/>
    <property type="match status" value="1"/>
</dbReference>
<reference evidence="5" key="1">
    <citation type="submission" date="2021-04" db="EMBL/GenBank/DDBJ databases">
        <title>First draft genome resource for Brassicaceae pathogens Fusarium oxysporum f. sp. raphani and Fusarium oxysporum f. sp. rapae.</title>
        <authorList>
            <person name="Asai S."/>
        </authorList>
    </citation>
    <scope>NUCLEOTIDE SEQUENCE</scope>
    <source>
        <strain evidence="5">Tf1208</strain>
    </source>
</reference>
<dbReference type="GO" id="GO:0000976">
    <property type="term" value="F:transcription cis-regulatory region binding"/>
    <property type="evidence" value="ECO:0007669"/>
    <property type="project" value="TreeGrafter"/>
</dbReference>
<dbReference type="GO" id="GO:0000981">
    <property type="term" value="F:DNA-binding transcription factor activity, RNA polymerase II-specific"/>
    <property type="evidence" value="ECO:0007669"/>
    <property type="project" value="InterPro"/>
</dbReference>
<name>A0A8J5NPM4_FUSOX</name>
<dbReference type="Pfam" id="PF11951">
    <property type="entry name" value="Fungal_trans_2"/>
    <property type="match status" value="1"/>
</dbReference>
<dbReference type="PROSITE" id="PS00463">
    <property type="entry name" value="ZN2_CY6_FUNGAL_1"/>
    <property type="match status" value="1"/>
</dbReference>
<evidence type="ECO:0000256" key="1">
    <source>
        <dbReference type="ARBA" id="ARBA00004123"/>
    </source>
</evidence>
<gene>
    <name evidence="5" type="primary">BEA4-2</name>
    <name evidence="5" type="ORF">Forpe1208_v013536</name>
</gene>
<evidence type="ECO:0000259" key="4">
    <source>
        <dbReference type="PROSITE" id="PS50048"/>
    </source>
</evidence>